<accession>A0A199UAY9</accession>
<feature type="compositionally biased region" description="Polar residues" evidence="1">
    <location>
        <begin position="1"/>
        <end position="26"/>
    </location>
</feature>
<evidence type="ECO:0000313" key="2">
    <source>
        <dbReference type="EMBL" id="OAY21925.1"/>
    </source>
</evidence>
<feature type="compositionally biased region" description="Basic and acidic residues" evidence="1">
    <location>
        <begin position="27"/>
        <end position="37"/>
    </location>
</feature>
<dbReference type="EMBL" id="KV450585">
    <property type="protein sequence ID" value="OAY21925.1"/>
    <property type="molecule type" value="Genomic_DNA"/>
</dbReference>
<organism evidence="2">
    <name type="scientific">Manihot esculenta</name>
    <name type="common">Cassava</name>
    <name type="synonym">Jatropha manihot</name>
    <dbReference type="NCBI Taxonomy" id="3983"/>
    <lineage>
        <taxon>Eukaryota</taxon>
        <taxon>Viridiplantae</taxon>
        <taxon>Streptophyta</taxon>
        <taxon>Embryophyta</taxon>
        <taxon>Tracheophyta</taxon>
        <taxon>Spermatophyta</taxon>
        <taxon>Magnoliopsida</taxon>
        <taxon>eudicotyledons</taxon>
        <taxon>Gunneridae</taxon>
        <taxon>Pentapetalae</taxon>
        <taxon>rosids</taxon>
        <taxon>fabids</taxon>
        <taxon>Malpighiales</taxon>
        <taxon>Euphorbiaceae</taxon>
        <taxon>Crotonoideae</taxon>
        <taxon>Manihoteae</taxon>
        <taxon>Manihot</taxon>
    </lineage>
</organism>
<reference evidence="2" key="1">
    <citation type="submission" date="2016-02" db="EMBL/GenBank/DDBJ databases">
        <title>WGS assembly of Manihot esculenta.</title>
        <authorList>
            <person name="Bredeson J.V."/>
            <person name="Prochnik S.E."/>
            <person name="Lyons J.B."/>
            <person name="Schmutz J."/>
            <person name="Grimwood J."/>
            <person name="Vrebalov J."/>
            <person name="Bart R.S."/>
            <person name="Amuge T."/>
            <person name="Ferguson M.E."/>
            <person name="Green R."/>
            <person name="Putnam N."/>
            <person name="Stites J."/>
            <person name="Rounsley S."/>
            <person name="Rokhsar D.S."/>
        </authorList>
    </citation>
    <scope>NUCLEOTIDE SEQUENCE [LARGE SCALE GENOMIC DNA]</scope>
    <source>
        <tissue evidence="2">Leaf</tissue>
    </source>
</reference>
<evidence type="ECO:0000256" key="1">
    <source>
        <dbReference type="SAM" id="MobiDB-lite"/>
    </source>
</evidence>
<feature type="region of interest" description="Disordered" evidence="1">
    <location>
        <begin position="1"/>
        <end position="56"/>
    </location>
</feature>
<sequence>MLATSKQSSQTQIHSTDQNPCLTATSKVEETQTDKLISKSIRPLTKSTMKTKKGSK</sequence>
<proteinExistence type="predicted"/>
<name>A0A199UAY9_MANES</name>
<dbReference type="AlphaFoldDB" id="A0A199UAY9"/>
<protein>
    <submittedName>
        <fullName evidence="2">Uncharacterized protein</fullName>
    </submittedName>
</protein>
<gene>
    <name evidence="2" type="ORF">MANES_S045000</name>
</gene>